<accession>A0A017S370</accession>
<dbReference type="RefSeq" id="XP_040634729.1">
    <property type="nucleotide sequence ID" value="XM_040786703.1"/>
</dbReference>
<protein>
    <submittedName>
        <fullName evidence="1">Uncharacterized protein</fullName>
    </submittedName>
</protein>
<evidence type="ECO:0000313" key="2">
    <source>
        <dbReference type="Proteomes" id="UP000019804"/>
    </source>
</evidence>
<dbReference type="Proteomes" id="UP000019804">
    <property type="component" value="Unassembled WGS sequence"/>
</dbReference>
<dbReference type="AlphaFoldDB" id="A0A017S370"/>
<proteinExistence type="predicted"/>
<dbReference type="OrthoDB" id="3582307at2759"/>
<dbReference type="EMBL" id="KK088449">
    <property type="protein sequence ID" value="EYE91039.1"/>
    <property type="molecule type" value="Genomic_DNA"/>
</dbReference>
<reference evidence="2" key="1">
    <citation type="journal article" date="2014" name="Nat. Commun.">
        <title>Genomic adaptations of the halophilic Dead Sea filamentous fungus Eurotium rubrum.</title>
        <authorList>
            <person name="Kis-Papo T."/>
            <person name="Weig A.R."/>
            <person name="Riley R."/>
            <person name="Persoh D."/>
            <person name="Salamov A."/>
            <person name="Sun H."/>
            <person name="Lipzen A."/>
            <person name="Wasser S.P."/>
            <person name="Rambold G."/>
            <person name="Grigoriev I.V."/>
            <person name="Nevo E."/>
        </authorList>
    </citation>
    <scope>NUCLEOTIDE SEQUENCE [LARGE SCALE GENOMIC DNA]</scope>
    <source>
        <strain evidence="2">CBS 135680</strain>
    </source>
</reference>
<gene>
    <name evidence="1" type="ORF">EURHEDRAFT_518671</name>
</gene>
<sequence>MYPVATSLLRRWHRMLGLPRQSPPSWYRDGLREELRERQTATTHWQRLSETSDVLFSISRASFDGFPICRLPSITGHSHVLVYVYMLAKYTSRWTFYKVTAMLFRALQYKLMREVVNPTRDHKLDEVASFARQLRRLWPLFP</sequence>
<dbReference type="HOGENOM" id="CLU_1703782_0_0_1"/>
<dbReference type="GeneID" id="63701827"/>
<organism evidence="1 2">
    <name type="scientific">Aspergillus ruber (strain CBS 135680)</name>
    <dbReference type="NCBI Taxonomy" id="1388766"/>
    <lineage>
        <taxon>Eukaryota</taxon>
        <taxon>Fungi</taxon>
        <taxon>Dikarya</taxon>
        <taxon>Ascomycota</taxon>
        <taxon>Pezizomycotina</taxon>
        <taxon>Eurotiomycetes</taxon>
        <taxon>Eurotiomycetidae</taxon>
        <taxon>Eurotiales</taxon>
        <taxon>Aspergillaceae</taxon>
        <taxon>Aspergillus</taxon>
        <taxon>Aspergillus subgen. Aspergillus</taxon>
    </lineage>
</organism>
<evidence type="ECO:0000313" key="1">
    <source>
        <dbReference type="EMBL" id="EYE91039.1"/>
    </source>
</evidence>
<name>A0A017S370_ASPRC</name>
<keyword evidence="2" id="KW-1185">Reference proteome</keyword>